<keyword evidence="3" id="KW-0520">NAD</keyword>
<dbReference type="EMBL" id="JAHESE010000045">
    <property type="protein sequence ID" value="MBT1711956.1"/>
    <property type="molecule type" value="Genomic_DNA"/>
</dbReference>
<organism evidence="7 8">
    <name type="scientific">Dawidia cretensis</name>
    <dbReference type="NCBI Taxonomy" id="2782350"/>
    <lineage>
        <taxon>Bacteria</taxon>
        <taxon>Pseudomonadati</taxon>
        <taxon>Bacteroidota</taxon>
        <taxon>Cytophagia</taxon>
        <taxon>Cytophagales</taxon>
        <taxon>Chryseotaleaceae</taxon>
        <taxon>Dawidia</taxon>
    </lineage>
</organism>
<dbReference type="Gene3D" id="3.40.50.10140">
    <property type="entry name" value="Toll/interleukin-1 receptor homology (TIR) domain"/>
    <property type="match status" value="1"/>
</dbReference>
<dbReference type="EC" id="3.2.2.6" evidence="1"/>
<evidence type="ECO:0000256" key="4">
    <source>
        <dbReference type="ARBA" id="ARBA00047304"/>
    </source>
</evidence>
<evidence type="ECO:0000313" key="8">
    <source>
        <dbReference type="Proteomes" id="UP001319080"/>
    </source>
</evidence>
<gene>
    <name evidence="7" type="ORF">KK062_27180</name>
</gene>
<dbReference type="AlphaFoldDB" id="A0AAP2GSN3"/>
<evidence type="ECO:0000256" key="3">
    <source>
        <dbReference type="ARBA" id="ARBA00023027"/>
    </source>
</evidence>
<evidence type="ECO:0000256" key="2">
    <source>
        <dbReference type="ARBA" id="ARBA00022801"/>
    </source>
</evidence>
<keyword evidence="2" id="KW-0378">Hydrolase</keyword>
<dbReference type="GO" id="GO:0061809">
    <property type="term" value="F:NAD+ nucleosidase activity, cyclic ADP-ribose generating"/>
    <property type="evidence" value="ECO:0007669"/>
    <property type="project" value="UniProtKB-EC"/>
</dbReference>
<evidence type="ECO:0000256" key="5">
    <source>
        <dbReference type="SAM" id="Phobius"/>
    </source>
</evidence>
<keyword evidence="7" id="KW-0675">Receptor</keyword>
<dbReference type="PANTHER" id="PTHR32009:SF39">
    <property type="entry name" value="TIR DOMAIN-CONTAINING PROTEIN"/>
    <property type="match status" value="1"/>
</dbReference>
<dbReference type="SMART" id="SM00255">
    <property type="entry name" value="TIR"/>
    <property type="match status" value="1"/>
</dbReference>
<comment type="catalytic activity">
    <reaction evidence="4">
        <text>NAD(+) + H2O = ADP-D-ribose + nicotinamide + H(+)</text>
        <dbReference type="Rhea" id="RHEA:16301"/>
        <dbReference type="ChEBI" id="CHEBI:15377"/>
        <dbReference type="ChEBI" id="CHEBI:15378"/>
        <dbReference type="ChEBI" id="CHEBI:17154"/>
        <dbReference type="ChEBI" id="CHEBI:57540"/>
        <dbReference type="ChEBI" id="CHEBI:57967"/>
        <dbReference type="EC" id="3.2.2.6"/>
    </reaction>
    <physiologicalReaction direction="left-to-right" evidence="4">
        <dbReference type="Rhea" id="RHEA:16302"/>
    </physiologicalReaction>
</comment>
<dbReference type="PROSITE" id="PS50104">
    <property type="entry name" value="TIR"/>
    <property type="match status" value="1"/>
</dbReference>
<evidence type="ECO:0000256" key="1">
    <source>
        <dbReference type="ARBA" id="ARBA00011982"/>
    </source>
</evidence>
<dbReference type="PANTHER" id="PTHR32009">
    <property type="entry name" value="TMV RESISTANCE PROTEIN N-LIKE"/>
    <property type="match status" value="1"/>
</dbReference>
<dbReference type="Proteomes" id="UP001319080">
    <property type="component" value="Unassembled WGS sequence"/>
</dbReference>
<keyword evidence="8" id="KW-1185">Reference proteome</keyword>
<feature type="transmembrane region" description="Helical" evidence="5">
    <location>
        <begin position="156"/>
        <end position="177"/>
    </location>
</feature>
<dbReference type="RefSeq" id="WP_254087525.1">
    <property type="nucleotide sequence ID" value="NZ_JAHESE010000045.1"/>
</dbReference>
<evidence type="ECO:0000313" key="7">
    <source>
        <dbReference type="EMBL" id="MBT1711956.1"/>
    </source>
</evidence>
<evidence type="ECO:0000259" key="6">
    <source>
        <dbReference type="PROSITE" id="PS50104"/>
    </source>
</evidence>
<dbReference type="SUPFAM" id="SSF52200">
    <property type="entry name" value="Toll/Interleukin receptor TIR domain"/>
    <property type="match status" value="1"/>
</dbReference>
<proteinExistence type="predicted"/>
<keyword evidence="5" id="KW-0472">Membrane</keyword>
<keyword evidence="5" id="KW-1133">Transmembrane helix</keyword>
<keyword evidence="5" id="KW-0812">Transmembrane</keyword>
<comment type="caution">
    <text evidence="7">The sequence shown here is derived from an EMBL/GenBank/DDBJ whole genome shotgun (WGS) entry which is preliminary data.</text>
</comment>
<feature type="domain" description="TIR" evidence="6">
    <location>
        <begin position="6"/>
        <end position="139"/>
    </location>
</feature>
<sequence length="365" mass="41287">MAKAKYRYDVFISHAVEDKMAIANELYDALVAKGVKVWYSGKELSIGERLIDTIFQGLDKCRFGVVILSPTYLTKIWALGEFFTFLRREQQENKNLILPVLYDITPEELAARYPLMADIVAVRATKGIDYVATEICRAVGICPETPPPPVFNWKRILLIACACLLLTLAVYGIIPFFSQYPKAAIVTEAIEHRIHDLQRATDQNLQGLIRRQQMNPEGLSRAVVLYDSFLNTNSYYRNEYTVVWPGKEVSGRHNVEMTLKRPMKEFTPANQYGMVNPQVYASASSWVFYNPQSVTYTTIVAPEQGEGYAVTVTYSEGVRMVYTTLDFPKSASDTKRHQVTITALPPTETYTFVQAGDAWVLQGVK</sequence>
<dbReference type="InterPro" id="IPR000157">
    <property type="entry name" value="TIR_dom"/>
</dbReference>
<accession>A0AAP2GSN3</accession>
<protein>
    <recommendedName>
        <fullName evidence="1">ADP-ribosyl cyclase/cyclic ADP-ribose hydrolase</fullName>
        <ecNumber evidence="1">3.2.2.6</ecNumber>
    </recommendedName>
</protein>
<dbReference type="Pfam" id="PF13676">
    <property type="entry name" value="TIR_2"/>
    <property type="match status" value="1"/>
</dbReference>
<dbReference type="InterPro" id="IPR035897">
    <property type="entry name" value="Toll_tir_struct_dom_sf"/>
</dbReference>
<dbReference type="GO" id="GO:0007165">
    <property type="term" value="P:signal transduction"/>
    <property type="evidence" value="ECO:0007669"/>
    <property type="project" value="InterPro"/>
</dbReference>
<reference evidence="7 8" key="1">
    <citation type="submission" date="2021-05" db="EMBL/GenBank/DDBJ databases">
        <title>A Polyphasic approach of four new species of the genus Ohtaekwangia: Ohtaekwangia histidinii sp. nov., Ohtaekwangia cretensis sp. nov., Ohtaekwangia indiensis sp. nov., Ohtaekwangia reichenbachii sp. nov. from diverse environment.</title>
        <authorList>
            <person name="Octaviana S."/>
        </authorList>
    </citation>
    <scope>NUCLEOTIDE SEQUENCE [LARGE SCALE GENOMIC DNA]</scope>
    <source>
        <strain evidence="7 8">PWU5</strain>
    </source>
</reference>
<name>A0AAP2GSN3_9BACT</name>